<proteinExistence type="predicted"/>
<organism evidence="1">
    <name type="scientific">uncultured virus</name>
    <dbReference type="NCBI Taxonomy" id="340016"/>
    <lineage>
        <taxon>Viruses</taxon>
        <taxon>environmental samples</taxon>
    </lineage>
</organism>
<sequence>MSRSTRPPVDFEQIIREVKNYSSPMDQKPLEIQAVEGAKEAMTKLIHGLAKRGVDHKKCVFWIHPETKRDLIAGLRTSHQFESVPEAFRGRPILQENTMPENYILFGAPDAIALGGKVYNPLCVAYAQLHDIHPEQKKKFNQKWERFVDMADDIDEQLDIEHNYDSEEDKKKYVRKLWSNSKAKFVAGVPIIKTEKTDD</sequence>
<accession>D5L2H0</accession>
<name>D5L2H0_9VIRU</name>
<reference evidence="1" key="1">
    <citation type="journal article" date="2010" name="Environ. Microbiol.">
        <title>The metavirome of a hypersaline environment.</title>
        <authorList>
            <person name="Santos F."/>
            <person name="Yarza P."/>
            <person name="Parro V."/>
            <person name="Briones C."/>
            <person name="Anton J."/>
        </authorList>
    </citation>
    <scope>NUCLEOTIDE SEQUENCE</scope>
</reference>
<evidence type="ECO:0000313" key="1">
    <source>
        <dbReference type="EMBL" id="ADE29229.1"/>
    </source>
</evidence>
<protein>
    <submittedName>
        <fullName evidence="1">Uncharacterized protein</fullName>
    </submittedName>
</protein>
<dbReference type="EMBL" id="GU735234">
    <property type="protein sequence ID" value="ADE29229.1"/>
    <property type="molecule type" value="Genomic_DNA"/>
</dbReference>